<feature type="domain" description="Nucleoprotein TPR/MLP1-2" evidence="5">
    <location>
        <begin position="800"/>
        <end position="915"/>
    </location>
</feature>
<sequence length="1615" mass="179067">MPLFMSDAEWEREGGNVILVVARAELYIRELEQQLETHKTRADAVSSVDFTHERKKFLEGNVHEHEAEVCRLQTTQDQLSQAKELREQHNEFLDEELMAKVSALLEEQHTNAEIVADLHSKLAKAERAAKEAEEYLLQEKEHYSDLEAKLNQTQEELKFATEDAAIKDEQFNAEISTATKLVELYKQSSDEWSHKSHDLEAAIKALEAHLNEVEGEYKEKLDVEVKAREKTAREAAETKEKLEKNLMEVNTNASKCAKDGGFLALPYNKSREGQIAFEFPGDGSVVPVVDSEVSGTALTAALLQDGWSLAKMYCKYQEAVDAWQHEKQECQHSQSLLERVLHEIEIRAVVIMEERVEHREMMEAYKELEEKLQKFMDDQIAIKSSYKDLKAELRKKERELKGQHEEISDLQIQVAVLLKECADIQQQCFGVSDQNRETVVEFTTSVGKTAAGDAVISDRLLTFKDIQGIVEHNSQLRTLVRSLAQQNEQKEQELKEGFEAEMKQRFDELRHKVVDTIKQSEEQSDIIDRLQGTVAMLEKEKAIRVSVERRASEEVASLSKCVHRLQASLDTIQTMEEAHEGARAAERKKLEDEINQLQKEWAEAKTELEMECAHGQNLIGQQDTALSEALKQVELANKELSQALKAVSAAETRAQVAEARCWDLELLKADEKITVALGGTKNTISEEADAHDVDGEIVFSLQQAREELHQVKDLAAAMAHTDQYKNITEFSVKALKQIEAVYNNYKEEAEHRKECMQTEVRALRNHISDLEAELSEKDKASADAAEEKEKALTSALQKVAALKDSEVKKQVALDEAEELNITLQQELDKLHLQWHDAQNNYERQVLLQADTIRELTVISDKLSRLENVERALHAHTEKAKAELEFWKVTWAVEKTSLEAAKADAEMKVKELDKQKHYRETLAELAVAKKEVEALKVTVTQMEERETKGSQQLGELEGRVTDLDQKLWEATQSEAAFKVQLDCYKRLAQFQKWKLDGLGKEKEEASKEIDNLTKQIEELRSSAGKRTAGDKFMAAQEESLGHQEPVVCQEHEESHAGQEQARKEIESKLREKETLILALERSLDKEKHQAKQWKSKKQKDLKLFYGVVQKAAAEKKQFLEELENLKHEKAYYESKVRVNGAGSLDEPPVKAMEINERALNYQVAINDMKKLADEVSPTHTPATPSVPASSTKAISDFPASIVILPSMIEGMAAVNTSIGTVPSSTVIPPAAATASSAGGRVLSNSVLFPIAGPSSAMTAVSSTTVAIVSVPPGICPVTRLALAPMPVQPTVQETPALTVAVASAPAPALASSVESEHEILQLHARIQEQEATLAAKAAQACKTTCRFINPWVEPVSTQEPNTEAGDLQGEGANADTEALAETRGIVTEEVVESALTFSTWMPALPSAVASATAPVVESSAGPIVLAPSMAVVSVFRKRSAPLAESSVTDDIMSQEIKIERAPLQKKSRIAEEVIHTISGQLVNDALAQFPKDSAELDMAGTFVPETALATRDEQIMTVIEALVDEGEMLVTQETEAGEIVQEIVAPQGAEAEAIPLGSQEGEKEAPAMKGADEVNILSVDDQAPESAEDNGAGGDLVEEEVIYSGGGTCTAQKAVR</sequence>
<protein>
    <recommendedName>
        <fullName evidence="10">Nuclear pore complex protein</fullName>
    </recommendedName>
</protein>
<feature type="coiled-coil region" evidence="4">
    <location>
        <begin position="746"/>
        <end position="833"/>
    </location>
</feature>
<keyword evidence="2 4" id="KW-0175">Coiled coil</keyword>
<feature type="coiled-coil region" evidence="4">
    <location>
        <begin position="894"/>
        <end position="944"/>
    </location>
</feature>
<keyword evidence="9" id="KW-1185">Reference proteome</keyword>
<feature type="domain" description="Nucleoprotein TPR/MPL1" evidence="6">
    <location>
        <begin position="68"/>
        <end position="143"/>
    </location>
</feature>
<accession>A0ABP1A754</accession>
<name>A0ABP1A754_9BRYO</name>
<reference evidence="8 9" key="1">
    <citation type="submission" date="2024-03" db="EMBL/GenBank/DDBJ databases">
        <authorList>
            <consortium name="ELIXIR-Norway"/>
            <consortium name="Elixir Norway"/>
        </authorList>
    </citation>
    <scope>NUCLEOTIDE SEQUENCE [LARGE SCALE GENOMIC DNA]</scope>
</reference>
<keyword evidence="3" id="KW-0539">Nucleus</keyword>
<comment type="subcellular location">
    <subcellularLocation>
        <location evidence="1">Nucleus</location>
    </subcellularLocation>
</comment>
<feature type="coiled-coil region" evidence="4">
    <location>
        <begin position="351"/>
        <end position="427"/>
    </location>
</feature>
<feature type="coiled-coil region" evidence="4">
    <location>
        <begin position="580"/>
        <end position="660"/>
    </location>
</feature>
<evidence type="ECO:0000256" key="3">
    <source>
        <dbReference type="ARBA" id="ARBA00023242"/>
    </source>
</evidence>
<dbReference type="Pfam" id="PF25481">
    <property type="entry name" value="Nucleoprot-TPR"/>
    <property type="match status" value="1"/>
</dbReference>
<dbReference type="PANTHER" id="PTHR18898">
    <property type="entry name" value="NUCLEOPROTEIN TPR-RELATED"/>
    <property type="match status" value="1"/>
</dbReference>
<dbReference type="PANTHER" id="PTHR18898:SF2">
    <property type="entry name" value="NUCLEOPROTEIN TPR"/>
    <property type="match status" value="1"/>
</dbReference>
<evidence type="ECO:0000256" key="2">
    <source>
        <dbReference type="ARBA" id="ARBA00023054"/>
    </source>
</evidence>
<evidence type="ECO:0000256" key="1">
    <source>
        <dbReference type="ARBA" id="ARBA00004123"/>
    </source>
</evidence>
<feature type="coiled-coil region" evidence="4">
    <location>
        <begin position="469"/>
        <end position="500"/>
    </location>
</feature>
<feature type="coiled-coil region" evidence="4">
    <location>
        <begin position="115"/>
        <end position="170"/>
    </location>
</feature>
<feature type="coiled-coil region" evidence="4">
    <location>
        <begin position="21"/>
        <end position="48"/>
    </location>
</feature>
<proteinExistence type="predicted"/>
<organism evidence="8 9">
    <name type="scientific">Sphagnum jensenii</name>
    <dbReference type="NCBI Taxonomy" id="128206"/>
    <lineage>
        <taxon>Eukaryota</taxon>
        <taxon>Viridiplantae</taxon>
        <taxon>Streptophyta</taxon>
        <taxon>Embryophyta</taxon>
        <taxon>Bryophyta</taxon>
        <taxon>Sphagnophytina</taxon>
        <taxon>Sphagnopsida</taxon>
        <taxon>Sphagnales</taxon>
        <taxon>Sphagnaceae</taxon>
        <taxon>Sphagnum</taxon>
    </lineage>
</organism>
<evidence type="ECO:0000259" key="6">
    <source>
        <dbReference type="Pfam" id="PF25481"/>
    </source>
</evidence>
<dbReference type="Pfam" id="PF07926">
    <property type="entry name" value="TPR_MLP1_2"/>
    <property type="match status" value="1"/>
</dbReference>
<dbReference type="Proteomes" id="UP001497522">
    <property type="component" value="Chromosome 1"/>
</dbReference>
<feature type="coiled-coil region" evidence="4">
    <location>
        <begin position="196"/>
        <end position="259"/>
    </location>
</feature>
<evidence type="ECO:0000313" key="8">
    <source>
        <dbReference type="EMBL" id="CAK9858328.1"/>
    </source>
</evidence>
<feature type="coiled-coil region" evidence="4">
    <location>
        <begin position="994"/>
        <end position="1021"/>
    </location>
</feature>
<dbReference type="InterPro" id="IPR012929">
    <property type="entry name" value="Nucleoprot-TPR/MLP1-2_dom"/>
</dbReference>
<dbReference type="Pfam" id="PF25785">
    <property type="entry name" value="TPR"/>
    <property type="match status" value="1"/>
</dbReference>
<evidence type="ECO:0000313" key="9">
    <source>
        <dbReference type="Proteomes" id="UP001497522"/>
    </source>
</evidence>
<dbReference type="InterPro" id="IPR057974">
    <property type="entry name" value="NUA/TPR/MLP1-2-like_dom"/>
</dbReference>
<gene>
    <name evidence="8" type="ORF">CSSPJE1EN2_LOCUS1323</name>
</gene>
<feature type="domain" description="NUA/TPR/MLP1-2-like" evidence="7">
    <location>
        <begin position="386"/>
        <end position="492"/>
    </location>
</feature>
<evidence type="ECO:0008006" key="10">
    <source>
        <dbReference type="Google" id="ProtNLM"/>
    </source>
</evidence>
<evidence type="ECO:0000256" key="4">
    <source>
        <dbReference type="SAM" id="Coils"/>
    </source>
</evidence>
<dbReference type="InterPro" id="IPR057577">
    <property type="entry name" value="Nucleoprot-TPR/MLP1_dom"/>
</dbReference>
<evidence type="ECO:0000259" key="5">
    <source>
        <dbReference type="Pfam" id="PF07926"/>
    </source>
</evidence>
<feature type="coiled-coil region" evidence="4">
    <location>
        <begin position="1047"/>
        <end position="1134"/>
    </location>
</feature>
<evidence type="ECO:0000259" key="7">
    <source>
        <dbReference type="Pfam" id="PF25785"/>
    </source>
</evidence>
<dbReference type="EMBL" id="OZ023702">
    <property type="protein sequence ID" value="CAK9858328.1"/>
    <property type="molecule type" value="Genomic_DNA"/>
</dbReference>